<dbReference type="GO" id="GO:0015473">
    <property type="term" value="F:fimbrial usher porin activity"/>
    <property type="evidence" value="ECO:0007669"/>
    <property type="project" value="InterPro"/>
</dbReference>
<proteinExistence type="predicted"/>
<protein>
    <submittedName>
        <fullName evidence="1">Outer membrane usher protein fimD</fullName>
    </submittedName>
</protein>
<accession>A0A4U9V7F4</accession>
<gene>
    <name evidence="1" type="primary">fimD_24</name>
    <name evidence="1" type="ORF">NCTC12965_04833</name>
</gene>
<sequence>MKVSSSFIPKLTDYYNLAYNKRGRLQMTVTQQVGDNGTFYLTGSHQTYWGGR</sequence>
<evidence type="ECO:0000313" key="1">
    <source>
        <dbReference type="EMBL" id="VTR42560.1"/>
    </source>
</evidence>
<dbReference type="EMBL" id="CABEEZ010000106">
    <property type="protein sequence ID" value="VTR42560.1"/>
    <property type="molecule type" value="Genomic_DNA"/>
</dbReference>
<dbReference type="AlphaFoldDB" id="A0A4U9V7F4"/>
<dbReference type="Pfam" id="PF00577">
    <property type="entry name" value="Usher"/>
    <property type="match status" value="1"/>
</dbReference>
<organism evidence="1">
    <name type="scientific">Serratia fonticola</name>
    <dbReference type="NCBI Taxonomy" id="47917"/>
    <lineage>
        <taxon>Bacteria</taxon>
        <taxon>Pseudomonadati</taxon>
        <taxon>Pseudomonadota</taxon>
        <taxon>Gammaproteobacteria</taxon>
        <taxon>Enterobacterales</taxon>
        <taxon>Yersiniaceae</taxon>
        <taxon>Serratia</taxon>
    </lineage>
</organism>
<dbReference type="GO" id="GO:0009297">
    <property type="term" value="P:pilus assembly"/>
    <property type="evidence" value="ECO:0007669"/>
    <property type="project" value="InterPro"/>
</dbReference>
<name>A0A4U9V7F4_SERFO</name>
<reference evidence="1" key="1">
    <citation type="submission" date="2019-05" db="EMBL/GenBank/DDBJ databases">
        <authorList>
            <consortium name="Pathogen Informatics"/>
        </authorList>
    </citation>
    <scope>NUCLEOTIDE SEQUENCE [LARGE SCALE GENOMIC DNA]</scope>
    <source>
        <strain evidence="1">NCTC12965</strain>
    </source>
</reference>
<dbReference type="InterPro" id="IPR000015">
    <property type="entry name" value="Fimb_usher"/>
</dbReference>
<dbReference type="GO" id="GO:0016020">
    <property type="term" value="C:membrane"/>
    <property type="evidence" value="ECO:0007669"/>
    <property type="project" value="InterPro"/>
</dbReference>